<evidence type="ECO:0000313" key="3">
    <source>
        <dbReference type="Proteomes" id="UP000186400"/>
    </source>
</evidence>
<reference evidence="2 3" key="1">
    <citation type="submission" date="2017-01" db="EMBL/GenBank/DDBJ databases">
        <authorList>
            <person name="Mah S.A."/>
            <person name="Swanson W.J."/>
            <person name="Moy G.W."/>
            <person name="Vacquier V.D."/>
        </authorList>
    </citation>
    <scope>NUCLEOTIDE SEQUENCE [LARGE SCALE GENOMIC DNA]</scope>
    <source>
        <strain evidence="2 3">ASpG1</strain>
    </source>
</reference>
<keyword evidence="1" id="KW-0732">Signal</keyword>
<protein>
    <submittedName>
        <fullName evidence="2">Uncharacterized protein</fullName>
    </submittedName>
</protein>
<dbReference type="PROSITE" id="PS51257">
    <property type="entry name" value="PROKAR_LIPOPROTEIN"/>
    <property type="match status" value="1"/>
</dbReference>
<feature type="chain" id="PRO_5013065756" evidence="1">
    <location>
        <begin position="31"/>
        <end position="436"/>
    </location>
</feature>
<dbReference type="AlphaFoldDB" id="A0A1N6N3Q6"/>
<feature type="signal peptide" evidence="1">
    <location>
        <begin position="1"/>
        <end position="30"/>
    </location>
</feature>
<keyword evidence="3" id="KW-1185">Reference proteome</keyword>
<dbReference type="EMBL" id="FTMS01000001">
    <property type="protein sequence ID" value="SIP86707.1"/>
    <property type="molecule type" value="Genomic_DNA"/>
</dbReference>
<dbReference type="Proteomes" id="UP000186400">
    <property type="component" value="Unassembled WGS sequence"/>
</dbReference>
<evidence type="ECO:0000313" key="2">
    <source>
        <dbReference type="EMBL" id="SIP86707.1"/>
    </source>
</evidence>
<gene>
    <name evidence="2" type="ORF">SAMN05920897_1012</name>
</gene>
<proteinExistence type="predicted"/>
<evidence type="ECO:0000256" key="1">
    <source>
        <dbReference type="SAM" id="SignalP"/>
    </source>
</evidence>
<name>A0A1N6N3Q6_9SPIO</name>
<sequence length="436" mass="47513">MYRRCSCASLAALGAAGALLFLLSSCPWDTTGTDWSDYTGVNLLGGQTFGGENLVTGQPWFPMPGLTEATGGTVDFLRWERLPDPGDPGGVDPPPDFPGEAVYRLEIPNLFRNGDFEDDSLPGLPGGNWWSATTAPEANPSLEEGPNRIDLDPIGGERSLGLDFAGAAARYAANLEEALTDGFPQDVPQGEAVSYAFHLDYRLKNDQFRLELNNNVDTDDHLQKWLLQPQTPGDNLIYSFPGTSLTEDDGKLPARPENPNTLNRIEGTPLFFSFNSVTTSLDQDQIQGVFDNIRFVREQPHYLVLAVPYVQEGRPDLTGGGTYRFRLHVRNDPTVNDPEEGRNRFPARFISAGIVQAGSAEILPAGTATRKVLPVNDAAGWQRLEWTFSGVKVPFPAPPGETAFFLVVEPGDSGDPRYLDAGSVLVAAPELFWSPK</sequence>
<organism evidence="2 3">
    <name type="scientific">Alkalispirochaeta americana</name>
    <dbReference type="NCBI Taxonomy" id="159291"/>
    <lineage>
        <taxon>Bacteria</taxon>
        <taxon>Pseudomonadati</taxon>
        <taxon>Spirochaetota</taxon>
        <taxon>Spirochaetia</taxon>
        <taxon>Spirochaetales</taxon>
        <taxon>Spirochaetaceae</taxon>
        <taxon>Alkalispirochaeta</taxon>
    </lineage>
</organism>
<accession>A0A1N6N3Q6</accession>